<evidence type="ECO:0000256" key="4">
    <source>
        <dbReference type="ARBA" id="ARBA00022840"/>
    </source>
</evidence>
<evidence type="ECO:0000256" key="5">
    <source>
        <dbReference type="SAM" id="MobiDB-lite"/>
    </source>
</evidence>
<dbReference type="SMART" id="SM00487">
    <property type="entry name" value="DEXDc"/>
    <property type="match status" value="1"/>
</dbReference>
<dbReference type="PANTHER" id="PTHR12131:SF1">
    <property type="entry name" value="ATP-DEPENDENT RNA HELICASE SUPV3L1, MITOCHONDRIAL-RELATED"/>
    <property type="match status" value="1"/>
</dbReference>
<dbReference type="EMBL" id="JAKOAV010000009">
    <property type="protein sequence ID" value="MDF9408073.1"/>
    <property type="molecule type" value="Genomic_DNA"/>
</dbReference>
<dbReference type="Pfam" id="PF00270">
    <property type="entry name" value="DEAD"/>
    <property type="match status" value="1"/>
</dbReference>
<dbReference type="InterPro" id="IPR014001">
    <property type="entry name" value="Helicase_ATP-bd"/>
</dbReference>
<dbReference type="InterPro" id="IPR050699">
    <property type="entry name" value="RNA-DNA_Helicase"/>
</dbReference>
<dbReference type="GO" id="GO:0070478">
    <property type="term" value="P:nuclear-transcribed mRNA catabolic process, 3'-5' exonucleolytic nonsense-mediated decay"/>
    <property type="evidence" value="ECO:0007669"/>
    <property type="project" value="TreeGrafter"/>
</dbReference>
<keyword evidence="4" id="KW-0067">ATP-binding</keyword>
<protein>
    <submittedName>
        <fullName evidence="7">DEAD/DEAH box helicase</fullName>
    </submittedName>
</protein>
<organism evidence="7 8">
    <name type="scientific">Pelotomaculum isophthalicicum JI</name>
    <dbReference type="NCBI Taxonomy" id="947010"/>
    <lineage>
        <taxon>Bacteria</taxon>
        <taxon>Bacillati</taxon>
        <taxon>Bacillota</taxon>
        <taxon>Clostridia</taxon>
        <taxon>Eubacteriales</taxon>
        <taxon>Desulfotomaculaceae</taxon>
        <taxon>Pelotomaculum</taxon>
    </lineage>
</organism>
<dbReference type="PANTHER" id="PTHR12131">
    <property type="entry name" value="ATP-DEPENDENT RNA AND DNA HELICASE"/>
    <property type="match status" value="1"/>
</dbReference>
<evidence type="ECO:0000256" key="1">
    <source>
        <dbReference type="ARBA" id="ARBA00022741"/>
    </source>
</evidence>
<dbReference type="GO" id="GO:0005524">
    <property type="term" value="F:ATP binding"/>
    <property type="evidence" value="ECO:0007669"/>
    <property type="project" value="UniProtKB-KW"/>
</dbReference>
<accession>A0A9X4H3K1</accession>
<dbReference type="GO" id="GO:0004386">
    <property type="term" value="F:helicase activity"/>
    <property type="evidence" value="ECO:0007669"/>
    <property type="project" value="UniProtKB-KW"/>
</dbReference>
<dbReference type="InterPro" id="IPR011545">
    <property type="entry name" value="DEAD/DEAH_box_helicase_dom"/>
</dbReference>
<feature type="compositionally biased region" description="Basic residues" evidence="5">
    <location>
        <begin position="456"/>
        <end position="469"/>
    </location>
</feature>
<comment type="caution">
    <text evidence="7">The sequence shown here is derived from an EMBL/GenBank/DDBJ whole genome shotgun (WGS) entry which is preliminary data.</text>
</comment>
<gene>
    <name evidence="7" type="ORF">L7E55_06825</name>
</gene>
<dbReference type="GO" id="GO:0055087">
    <property type="term" value="C:Ski complex"/>
    <property type="evidence" value="ECO:0007669"/>
    <property type="project" value="TreeGrafter"/>
</dbReference>
<name>A0A9X4H3K1_9FIRM</name>
<keyword evidence="2" id="KW-0378">Hydrolase</keyword>
<dbReference type="AlphaFoldDB" id="A0A9X4H3K1"/>
<dbReference type="GO" id="GO:0016787">
    <property type="term" value="F:hydrolase activity"/>
    <property type="evidence" value="ECO:0007669"/>
    <property type="project" value="UniProtKB-KW"/>
</dbReference>
<dbReference type="SUPFAM" id="SSF52540">
    <property type="entry name" value="P-loop containing nucleoside triphosphate hydrolases"/>
    <property type="match status" value="1"/>
</dbReference>
<reference evidence="7" key="1">
    <citation type="submission" date="2022-02" db="EMBL/GenBank/DDBJ databases">
        <authorList>
            <person name="Leng L."/>
        </authorList>
    </citation>
    <scope>NUCLEOTIDE SEQUENCE</scope>
    <source>
        <strain evidence="7">JI</strain>
    </source>
</reference>
<evidence type="ECO:0000256" key="2">
    <source>
        <dbReference type="ARBA" id="ARBA00022801"/>
    </source>
</evidence>
<dbReference type="Gene3D" id="3.40.50.300">
    <property type="entry name" value="P-loop containing nucleotide triphosphate hydrolases"/>
    <property type="match status" value="1"/>
</dbReference>
<feature type="region of interest" description="Disordered" evidence="5">
    <location>
        <begin position="449"/>
        <end position="477"/>
    </location>
</feature>
<evidence type="ECO:0000313" key="8">
    <source>
        <dbReference type="Proteomes" id="UP001154312"/>
    </source>
</evidence>
<keyword evidence="8" id="KW-1185">Reference proteome</keyword>
<feature type="domain" description="Helicase ATP-binding" evidence="6">
    <location>
        <begin position="491"/>
        <end position="649"/>
    </location>
</feature>
<proteinExistence type="predicted"/>
<dbReference type="RefSeq" id="WP_277443355.1">
    <property type="nucleotide sequence ID" value="NZ_JAKOAV010000009.1"/>
</dbReference>
<evidence type="ECO:0000256" key="3">
    <source>
        <dbReference type="ARBA" id="ARBA00022806"/>
    </source>
</evidence>
<dbReference type="GO" id="GO:0003676">
    <property type="term" value="F:nucleic acid binding"/>
    <property type="evidence" value="ECO:0007669"/>
    <property type="project" value="InterPro"/>
</dbReference>
<evidence type="ECO:0000259" key="6">
    <source>
        <dbReference type="PROSITE" id="PS51192"/>
    </source>
</evidence>
<keyword evidence="1" id="KW-0547">Nucleotide-binding</keyword>
<sequence>MANSKTKLAKDLLLDLLKGNEILSLEAAYSQCNCDIDALAGALCSLIEKEEISIGRHKTRAGWLIGNKEINTPAGGATWHSGRGQMRNSLPKILKELKKYSPCPDFPSQNRLDDVQVKSIIELLSDGQPRSRQQIIAATGIENITAHICQQFARLPDGRYTLPDSSGAREYFFEYIKEKPRRLADLLRLFRKHKNIRSLLATGESQGHLIRLPHALITTSDSPEGRTELERRRQLKLCHETLNCLASPFFTLKELGINQGVFHNIADKYTVTVIFDGKEYLCLRREFPGDIIAEQLVDITGRYFVPPDKISAPAFLKTLSMGEKEALNFLDISEDILNHLIQTNSIEVFFLDGKRRMWRKDIEQLRMNNTLLRNLTKEHEKLKIPRAAVLLGVTTGQLKRLVNEGKLDPAGYYDKDLKSGHFFKRRDIEELQKSLPEILSSWNSIEKNSADNSGHHGIKKYPAKKRPLRREKPTPDNERQLHLDRFQIEAVEALRAGHSVLLSAPTGNGKTLVAEILARDLMAAGSGMVYTSPLKALSNQKYRDFKETFGLDYVGLVTGDISVNPGAPLLIMTTEIFRNWCLGEPEQLKKTTYVVFDEIHYLDDSERGTTWEESILFAPQHIKLLGLSATVPNIEEIAEWISSVRREKVTIIEEKKRQVPLKINWVTPNGQIVEENEAKQEVDELAEYLKAFHNRRHWAEE</sequence>
<dbReference type="Proteomes" id="UP001154312">
    <property type="component" value="Unassembled WGS sequence"/>
</dbReference>
<dbReference type="PROSITE" id="PS51192">
    <property type="entry name" value="HELICASE_ATP_BIND_1"/>
    <property type="match status" value="1"/>
</dbReference>
<dbReference type="InterPro" id="IPR027417">
    <property type="entry name" value="P-loop_NTPase"/>
</dbReference>
<keyword evidence="3 7" id="KW-0347">Helicase</keyword>
<evidence type="ECO:0000313" key="7">
    <source>
        <dbReference type="EMBL" id="MDF9408073.1"/>
    </source>
</evidence>